<gene>
    <name evidence="1" type="ORF">Vadar_008916</name>
</gene>
<dbReference type="Proteomes" id="UP000828048">
    <property type="component" value="Chromosome 10"/>
</dbReference>
<accession>A0ACB7XGZ1</accession>
<dbReference type="EMBL" id="CM037160">
    <property type="protein sequence ID" value="KAH7839788.1"/>
    <property type="molecule type" value="Genomic_DNA"/>
</dbReference>
<proteinExistence type="predicted"/>
<protein>
    <submittedName>
        <fullName evidence="1">Uncharacterized protein</fullName>
    </submittedName>
</protein>
<sequence>MSNPLFDLYQNKATAKEVWAALEANSMNSSILDQFTQQNMKMDESIAVSTVMDKLSSTWKDYKKSLKHKKEDLSLEEWGNHLALRRNSGRETILKSMTLNPPRSI</sequence>
<evidence type="ECO:0000313" key="1">
    <source>
        <dbReference type="EMBL" id="KAH7839788.1"/>
    </source>
</evidence>
<keyword evidence="2" id="KW-1185">Reference proteome</keyword>
<name>A0ACB7XGZ1_9ERIC</name>
<organism evidence="1 2">
    <name type="scientific">Vaccinium darrowii</name>
    <dbReference type="NCBI Taxonomy" id="229202"/>
    <lineage>
        <taxon>Eukaryota</taxon>
        <taxon>Viridiplantae</taxon>
        <taxon>Streptophyta</taxon>
        <taxon>Embryophyta</taxon>
        <taxon>Tracheophyta</taxon>
        <taxon>Spermatophyta</taxon>
        <taxon>Magnoliopsida</taxon>
        <taxon>eudicotyledons</taxon>
        <taxon>Gunneridae</taxon>
        <taxon>Pentapetalae</taxon>
        <taxon>asterids</taxon>
        <taxon>Ericales</taxon>
        <taxon>Ericaceae</taxon>
        <taxon>Vaccinioideae</taxon>
        <taxon>Vaccinieae</taxon>
        <taxon>Vaccinium</taxon>
    </lineage>
</organism>
<reference evidence="1 2" key="1">
    <citation type="journal article" date="2021" name="Hortic Res">
        <title>High-quality reference genome and annotation aids understanding of berry development for evergreen blueberry (Vaccinium darrowii).</title>
        <authorList>
            <person name="Yu J."/>
            <person name="Hulse-Kemp A.M."/>
            <person name="Babiker E."/>
            <person name="Staton M."/>
        </authorList>
    </citation>
    <scope>NUCLEOTIDE SEQUENCE [LARGE SCALE GENOMIC DNA]</scope>
    <source>
        <strain evidence="2">cv. NJ 8807/NJ 8810</strain>
        <tissue evidence="1">Young leaf</tissue>
    </source>
</reference>
<comment type="caution">
    <text evidence="1">The sequence shown here is derived from an EMBL/GenBank/DDBJ whole genome shotgun (WGS) entry which is preliminary data.</text>
</comment>
<evidence type="ECO:0000313" key="2">
    <source>
        <dbReference type="Proteomes" id="UP000828048"/>
    </source>
</evidence>